<dbReference type="FunFam" id="2.10.25.10:FF:000038">
    <property type="entry name" value="Fibrillin 2"/>
    <property type="match status" value="1"/>
</dbReference>
<dbReference type="PROSITE" id="PS50026">
    <property type="entry name" value="EGF_3"/>
    <property type="match status" value="4"/>
</dbReference>
<comment type="subcellular location">
    <subcellularLocation>
        <location evidence="1">Secreted</location>
        <location evidence="1">Extracellular space</location>
        <location evidence="1">Extracellular matrix</location>
    </subcellularLocation>
</comment>
<keyword evidence="3" id="KW-0964">Secreted</keyword>
<comment type="caution">
    <text evidence="11">Lacks conserved residue(s) required for the propagation of feature annotation.</text>
</comment>
<dbReference type="PROSITE" id="PS01186">
    <property type="entry name" value="EGF_2"/>
    <property type="match status" value="3"/>
</dbReference>
<evidence type="ECO:0000256" key="2">
    <source>
        <dbReference type="ARBA" id="ARBA00006127"/>
    </source>
</evidence>
<dbReference type="PROSITE" id="PS00010">
    <property type="entry name" value="ASX_HYDROXYL"/>
    <property type="match status" value="5"/>
</dbReference>
<feature type="domain" description="EGF-like" evidence="14">
    <location>
        <begin position="589"/>
        <end position="627"/>
    </location>
</feature>
<dbReference type="PANTHER" id="PTHR24034">
    <property type="entry name" value="EGF-LIKE DOMAIN-CONTAINING PROTEIN"/>
    <property type="match status" value="1"/>
</dbReference>
<evidence type="ECO:0000256" key="6">
    <source>
        <dbReference type="ARBA" id="ARBA00022729"/>
    </source>
</evidence>
<feature type="signal peptide" evidence="13">
    <location>
        <begin position="1"/>
        <end position="21"/>
    </location>
</feature>
<dbReference type="FunFam" id="2.10.25.10:FF:000005">
    <property type="entry name" value="Fibrillin 2"/>
    <property type="match status" value="1"/>
</dbReference>
<dbReference type="Pfam" id="PF12662">
    <property type="entry name" value="cEGF"/>
    <property type="match status" value="2"/>
</dbReference>
<evidence type="ECO:0000256" key="8">
    <source>
        <dbReference type="ARBA" id="ARBA00022837"/>
    </source>
</evidence>
<evidence type="ECO:0000256" key="7">
    <source>
        <dbReference type="ARBA" id="ARBA00022737"/>
    </source>
</evidence>
<evidence type="ECO:0000256" key="10">
    <source>
        <dbReference type="ARBA" id="ARBA00023180"/>
    </source>
</evidence>
<feature type="chain" id="PRO_5042208470" description="EGF-like domain-containing protein" evidence="13">
    <location>
        <begin position="22"/>
        <end position="1488"/>
    </location>
</feature>
<dbReference type="SUPFAM" id="SSF57184">
    <property type="entry name" value="Growth factor receptor domain"/>
    <property type="match status" value="7"/>
</dbReference>
<dbReference type="EMBL" id="JARGEI010000030">
    <property type="protein sequence ID" value="KAJ8705263.1"/>
    <property type="molecule type" value="Genomic_DNA"/>
</dbReference>
<dbReference type="InterPro" id="IPR018097">
    <property type="entry name" value="EGF_Ca-bd_CS"/>
</dbReference>
<feature type="region of interest" description="Disordered" evidence="12">
    <location>
        <begin position="706"/>
        <end position="895"/>
    </location>
</feature>
<comment type="caution">
    <text evidence="15">The sequence shown here is derived from an EMBL/GenBank/DDBJ whole genome shotgun (WGS) entry which is preliminary data.</text>
</comment>
<dbReference type="Pfam" id="PF22914">
    <property type="entry name" value="Fibulin_C"/>
    <property type="match status" value="1"/>
</dbReference>
<accession>A0AAD7Y7H7</accession>
<evidence type="ECO:0000256" key="5">
    <source>
        <dbReference type="ARBA" id="ARBA00022536"/>
    </source>
</evidence>
<keyword evidence="6 13" id="KW-0732">Signal</keyword>
<gene>
    <name evidence="15" type="ORF">PYW07_011090</name>
</gene>
<evidence type="ECO:0000313" key="15">
    <source>
        <dbReference type="EMBL" id="KAJ8705263.1"/>
    </source>
</evidence>
<proteinExistence type="inferred from homology"/>
<evidence type="ECO:0000256" key="1">
    <source>
        <dbReference type="ARBA" id="ARBA00004498"/>
    </source>
</evidence>
<feature type="region of interest" description="Disordered" evidence="12">
    <location>
        <begin position="1059"/>
        <end position="1089"/>
    </location>
</feature>
<keyword evidence="7" id="KW-0677">Repeat</keyword>
<dbReference type="Proteomes" id="UP001231518">
    <property type="component" value="Chromosome 27"/>
</dbReference>
<dbReference type="InterPro" id="IPR000742">
    <property type="entry name" value="EGF"/>
</dbReference>
<evidence type="ECO:0000256" key="12">
    <source>
        <dbReference type="SAM" id="MobiDB-lite"/>
    </source>
</evidence>
<dbReference type="InterPro" id="IPR050751">
    <property type="entry name" value="ECM_structural_protein"/>
</dbReference>
<feature type="compositionally biased region" description="Pro residues" evidence="12">
    <location>
        <begin position="799"/>
        <end position="808"/>
    </location>
</feature>
<dbReference type="InterPro" id="IPR000152">
    <property type="entry name" value="EGF-type_Asp/Asn_hydroxyl_site"/>
</dbReference>
<evidence type="ECO:0000256" key="11">
    <source>
        <dbReference type="PROSITE-ProRule" id="PRU00076"/>
    </source>
</evidence>
<keyword evidence="5 11" id="KW-0245">EGF-like domain</keyword>
<organism evidence="15 16">
    <name type="scientific">Mythimna separata</name>
    <name type="common">Oriental armyworm</name>
    <name type="synonym">Pseudaletia separata</name>
    <dbReference type="NCBI Taxonomy" id="271217"/>
    <lineage>
        <taxon>Eukaryota</taxon>
        <taxon>Metazoa</taxon>
        <taxon>Ecdysozoa</taxon>
        <taxon>Arthropoda</taxon>
        <taxon>Hexapoda</taxon>
        <taxon>Insecta</taxon>
        <taxon>Pterygota</taxon>
        <taxon>Neoptera</taxon>
        <taxon>Endopterygota</taxon>
        <taxon>Lepidoptera</taxon>
        <taxon>Glossata</taxon>
        <taxon>Ditrysia</taxon>
        <taxon>Noctuoidea</taxon>
        <taxon>Noctuidae</taxon>
        <taxon>Noctuinae</taxon>
        <taxon>Hadenini</taxon>
        <taxon>Mythimna</taxon>
    </lineage>
</organism>
<feature type="compositionally biased region" description="Pro residues" evidence="12">
    <location>
        <begin position="861"/>
        <end position="877"/>
    </location>
</feature>
<keyword evidence="16" id="KW-1185">Reference proteome</keyword>
<evidence type="ECO:0000259" key="14">
    <source>
        <dbReference type="PROSITE" id="PS50026"/>
    </source>
</evidence>
<dbReference type="InterPro" id="IPR026823">
    <property type="entry name" value="cEGF"/>
</dbReference>
<feature type="domain" description="EGF-like" evidence="14">
    <location>
        <begin position="919"/>
        <end position="960"/>
    </location>
</feature>
<comment type="similarity">
    <text evidence="2">Belongs to the fibulin family.</text>
</comment>
<evidence type="ECO:0000256" key="3">
    <source>
        <dbReference type="ARBA" id="ARBA00022525"/>
    </source>
</evidence>
<evidence type="ECO:0000256" key="9">
    <source>
        <dbReference type="ARBA" id="ARBA00023157"/>
    </source>
</evidence>
<keyword evidence="4" id="KW-0272">Extracellular matrix</keyword>
<dbReference type="FunFam" id="2.10.25.10:FF:000014">
    <property type="entry name" value="Latent-transforming growth factor beta-binding protein 3"/>
    <property type="match status" value="2"/>
</dbReference>
<keyword evidence="8" id="KW-0106">Calcium</keyword>
<feature type="compositionally biased region" description="Basic and acidic residues" evidence="12">
    <location>
        <begin position="878"/>
        <end position="892"/>
    </location>
</feature>
<feature type="compositionally biased region" description="Low complexity" evidence="12">
    <location>
        <begin position="720"/>
        <end position="761"/>
    </location>
</feature>
<dbReference type="InterPro" id="IPR049883">
    <property type="entry name" value="NOTCH1_EGF-like"/>
</dbReference>
<reference evidence="15" key="1">
    <citation type="submission" date="2023-03" db="EMBL/GenBank/DDBJ databases">
        <title>Chromosome-level genomes of two armyworms, Mythimna separata and Mythimna loreyi, provide insights into the biosynthesis and reception of sex pheromones.</title>
        <authorList>
            <person name="Zhao H."/>
        </authorList>
    </citation>
    <scope>NUCLEOTIDE SEQUENCE</scope>
    <source>
        <strain evidence="15">BeijingLab</strain>
        <tissue evidence="15">Pupa</tissue>
    </source>
</reference>
<dbReference type="CDD" id="cd00054">
    <property type="entry name" value="EGF_CA"/>
    <property type="match status" value="4"/>
</dbReference>
<dbReference type="SMART" id="SM00179">
    <property type="entry name" value="EGF_CA"/>
    <property type="match status" value="13"/>
</dbReference>
<evidence type="ECO:0000313" key="16">
    <source>
        <dbReference type="Proteomes" id="UP001231518"/>
    </source>
</evidence>
<feature type="domain" description="EGF-like" evidence="14">
    <location>
        <begin position="1138"/>
        <end position="1179"/>
    </location>
</feature>
<feature type="region of interest" description="Disordered" evidence="12">
    <location>
        <begin position="400"/>
        <end position="421"/>
    </location>
</feature>
<dbReference type="GO" id="GO:0005509">
    <property type="term" value="F:calcium ion binding"/>
    <property type="evidence" value="ECO:0007669"/>
    <property type="project" value="InterPro"/>
</dbReference>
<dbReference type="FunFam" id="2.10.25.10:FF:000240">
    <property type="entry name" value="Vitamin K-dependent protein S"/>
    <property type="match status" value="1"/>
</dbReference>
<name>A0AAD7Y7H7_MYTSE</name>
<keyword evidence="9" id="KW-1015">Disulfide bond</keyword>
<dbReference type="InterPro" id="IPR001881">
    <property type="entry name" value="EGF-like_Ca-bd_dom"/>
</dbReference>
<feature type="compositionally biased region" description="Basic and acidic residues" evidence="12">
    <location>
        <begin position="777"/>
        <end position="797"/>
    </location>
</feature>
<dbReference type="InterPro" id="IPR055088">
    <property type="entry name" value="Fibulin_C"/>
</dbReference>
<dbReference type="Pfam" id="PF07645">
    <property type="entry name" value="EGF_CA"/>
    <property type="match status" value="11"/>
</dbReference>
<dbReference type="PANTHER" id="PTHR24034:SF209">
    <property type="entry name" value="EGF-LIKE DOMAIN-CONTAINING PROTEIN"/>
    <property type="match status" value="1"/>
</dbReference>
<evidence type="ECO:0000256" key="4">
    <source>
        <dbReference type="ARBA" id="ARBA00022530"/>
    </source>
</evidence>
<keyword evidence="10" id="KW-0325">Glycoprotein</keyword>
<dbReference type="SMART" id="SM00181">
    <property type="entry name" value="EGF"/>
    <property type="match status" value="9"/>
</dbReference>
<dbReference type="Gene3D" id="2.10.25.10">
    <property type="entry name" value="Laminin"/>
    <property type="match status" value="15"/>
</dbReference>
<dbReference type="InterPro" id="IPR009030">
    <property type="entry name" value="Growth_fac_rcpt_cys_sf"/>
</dbReference>
<evidence type="ECO:0000256" key="13">
    <source>
        <dbReference type="SAM" id="SignalP"/>
    </source>
</evidence>
<feature type="domain" description="EGF-like" evidence="14">
    <location>
        <begin position="1180"/>
        <end position="1217"/>
    </location>
</feature>
<sequence>MKTLIVFNLVLCLFSASFVRALTSSEESEVTDTCCAHGEGAALTAASCGAEAPPDDIELEQMDVCLAAVASCCEQQMKMKDSCAAGVKLAAAKKCSTADSEIGTTCCEECSIGRWTGESQGKDGCGAAPSPEGVSPSTALRKGAFHSCCLEAAETPETTTTEAPTTTTEKKIETTTEKKVEKQKCEKDSCEHECKDEDGVVICSCREGYRLQADKKSCKAEDTVCHNTPGAFKCVSLKKRDVGGLSCPPGFKRNLVNQVCDDINECQLPRPPCPKYLCENTIGGYKCAGKAGKPFTEAIPGAITEPTVSTTASPKNDICPPGFRAGPDDECIDIDECSETLDDCQHLSQHCINTHGSFFCQDHVSKRCAPGFKVNSRTGICEGMVARPWTTASTCRSTASTRTAASSARTTSPSAAPPASRSTAALASVKDHVSKRCAPGFKVNSRTGICEGMVARAWTTASTCRSTASTRTAASSARTTSPSAAPPASRSTAALASVKHCINTHGSFFCQDHVSKRCAPGFKVNSRTGICEDIDECEESSEVCKRTEVCINLPGAYNCKSKISTLPKLSTKTCQEGTRIRPGGSICEDIDECREGTHLCDQFQNCINTFGGHECRCKNGFELDSSSGSCVDIDECALKLDNCAGGQHCLNVLGTFTCTRRAVSTTSTTNPPLYEYEYYDSERAVSTTSTTNPPLYEYEYYDSDEENTTTDSVYPPTVPAIPTTSTSTTTSTTARPTTTSTTTTTTTTLKPTTTPTAKPRPNNYPYPSYFNLTNPTRRPDYFPRRPDYYPRRPEYPTRRPVPLPPYNPGHPVEPAENTDNRRPAVPPYNPGNPVEPTDNTDNRRPVIPSYRPDNRPAARPEIPPPPPELPSRPTLPPPEDRRTNEIGGEKPVDGNNDFDINNLHCLDGYEKDAAGNCVDADECALGQHACKNTEICVNRPGGYICECMAGFRRDPSGYCTVITTPTTGRTTSTSTSTSTTTTTERAVVTPEWAYTPVRPGRRYPPVACELGYSYDASAGKCVDIDECALNKATCAAREDCVNVEGGYRCECGRRCREEADNKPTYSPAPTITTPRPTSPVAPAPSSSEGRNVITVGAQYGQRGPYSPRPTYTRVPDVGALIASCPWGYKLTPDKRCYDIDECARNVSECGPDQRCENFYGGYSCQCPAGHRLVGQNQCEDINECMHGNPCAYNAECLNTWGSYRCACREGFRNAPSNDKVCVDIDECSERAAVCSQGCSNTWGSYRCYCKRGYRLDDDNKTCVDVNECEEFTSRLRGKLCGGECVNEPGSYRCACPAGYKLSEDSRSCVDIDECETGEARCAHGSDAGYVCQNTRGSYHCHHIDCPPGYRLESKHRCARVQRSCQVGDWTCLQQPSTYSYNFITFVANIYLPSGSVDLFTMHGPSWRESIVSFEMRMISVEASPGVRPADLRCFDMRPSGNICVISLLCSLQGPQVVELELTMSLYQRTMFAGSAVARLVVIVSQYEF</sequence>
<dbReference type="PROSITE" id="PS01187">
    <property type="entry name" value="EGF_CA"/>
    <property type="match status" value="6"/>
</dbReference>
<protein>
    <recommendedName>
        <fullName evidence="14">EGF-like domain-containing protein</fullName>
    </recommendedName>
</protein>